<reference evidence="2 3" key="1">
    <citation type="submission" date="2019-10" db="EMBL/GenBank/DDBJ databases">
        <title>Assembly and Annotation for the nematode Trichostrongylus colubriformis.</title>
        <authorList>
            <person name="Martin J."/>
        </authorList>
    </citation>
    <scope>NUCLEOTIDE SEQUENCE [LARGE SCALE GENOMIC DNA]</scope>
    <source>
        <strain evidence="2">G859</strain>
        <tissue evidence="2">Whole worm</tissue>
    </source>
</reference>
<name>A0AAN8EZS1_TRICO</name>
<accession>A0AAN8EZS1</accession>
<sequence>MLFTGGTSSKSKRDDKKEKKYERDNIYEIQESVYVRWGNSLLANEPLKDFKDLCDVKYLCSVTQIATSNTPQMKARRK</sequence>
<dbReference type="EMBL" id="WIXE01025115">
    <property type="protein sequence ID" value="KAK5964992.1"/>
    <property type="molecule type" value="Genomic_DNA"/>
</dbReference>
<dbReference type="AlphaFoldDB" id="A0AAN8EZS1"/>
<feature type="region of interest" description="Disordered" evidence="1">
    <location>
        <begin position="1"/>
        <end position="21"/>
    </location>
</feature>
<feature type="compositionally biased region" description="Basic and acidic residues" evidence="1">
    <location>
        <begin position="11"/>
        <end position="21"/>
    </location>
</feature>
<evidence type="ECO:0000256" key="1">
    <source>
        <dbReference type="SAM" id="MobiDB-lite"/>
    </source>
</evidence>
<protein>
    <submittedName>
        <fullName evidence="2">Uncharacterized protein</fullName>
    </submittedName>
</protein>
<dbReference type="Proteomes" id="UP001331761">
    <property type="component" value="Unassembled WGS sequence"/>
</dbReference>
<gene>
    <name evidence="2" type="ORF">GCK32_011276</name>
</gene>
<proteinExistence type="predicted"/>
<keyword evidence="3" id="KW-1185">Reference proteome</keyword>
<comment type="caution">
    <text evidence="2">The sequence shown here is derived from an EMBL/GenBank/DDBJ whole genome shotgun (WGS) entry which is preliminary data.</text>
</comment>
<organism evidence="2 3">
    <name type="scientific">Trichostrongylus colubriformis</name>
    <name type="common">Black scour worm</name>
    <dbReference type="NCBI Taxonomy" id="6319"/>
    <lineage>
        <taxon>Eukaryota</taxon>
        <taxon>Metazoa</taxon>
        <taxon>Ecdysozoa</taxon>
        <taxon>Nematoda</taxon>
        <taxon>Chromadorea</taxon>
        <taxon>Rhabditida</taxon>
        <taxon>Rhabditina</taxon>
        <taxon>Rhabditomorpha</taxon>
        <taxon>Strongyloidea</taxon>
        <taxon>Trichostrongylidae</taxon>
        <taxon>Trichostrongylus</taxon>
    </lineage>
</organism>
<evidence type="ECO:0000313" key="2">
    <source>
        <dbReference type="EMBL" id="KAK5964992.1"/>
    </source>
</evidence>
<evidence type="ECO:0000313" key="3">
    <source>
        <dbReference type="Proteomes" id="UP001331761"/>
    </source>
</evidence>